<dbReference type="EMBL" id="CAJOBE010054966">
    <property type="protein sequence ID" value="CAF4369125.1"/>
    <property type="molecule type" value="Genomic_DNA"/>
</dbReference>
<feature type="non-terminal residue" evidence="1">
    <location>
        <position position="1"/>
    </location>
</feature>
<name>A0A820M6Q2_9BILA</name>
<proteinExistence type="predicted"/>
<protein>
    <submittedName>
        <fullName evidence="1">Uncharacterized protein</fullName>
    </submittedName>
</protein>
<reference evidence="1" key="1">
    <citation type="submission" date="2021-02" db="EMBL/GenBank/DDBJ databases">
        <authorList>
            <person name="Nowell W R."/>
        </authorList>
    </citation>
    <scope>NUCLEOTIDE SEQUENCE</scope>
</reference>
<comment type="caution">
    <text evidence="1">The sequence shown here is derived from an EMBL/GenBank/DDBJ whole genome shotgun (WGS) entry which is preliminary data.</text>
</comment>
<dbReference type="Proteomes" id="UP000663874">
    <property type="component" value="Unassembled WGS sequence"/>
</dbReference>
<feature type="non-terminal residue" evidence="1">
    <location>
        <position position="121"/>
    </location>
</feature>
<evidence type="ECO:0000313" key="2">
    <source>
        <dbReference type="Proteomes" id="UP000663874"/>
    </source>
</evidence>
<dbReference type="AlphaFoldDB" id="A0A820M6Q2"/>
<gene>
    <name evidence="1" type="ORF">FNK824_LOCUS42937</name>
</gene>
<sequence length="121" mass="13855">MPNDVETSENNIERIAIDHCGTIRSFYDAYTDNINGRAGEQINTRKHTLIQPMKCILTNGQAPECENLLRFIDIDHQQRLSILLGLTNATGIASLINYPNIIDKNTRFLYIYQESRRESVV</sequence>
<organism evidence="1 2">
    <name type="scientific">Rotaria sordida</name>
    <dbReference type="NCBI Taxonomy" id="392033"/>
    <lineage>
        <taxon>Eukaryota</taxon>
        <taxon>Metazoa</taxon>
        <taxon>Spiralia</taxon>
        <taxon>Gnathifera</taxon>
        <taxon>Rotifera</taxon>
        <taxon>Eurotatoria</taxon>
        <taxon>Bdelloidea</taxon>
        <taxon>Philodinida</taxon>
        <taxon>Philodinidae</taxon>
        <taxon>Rotaria</taxon>
    </lineage>
</organism>
<accession>A0A820M6Q2</accession>
<evidence type="ECO:0000313" key="1">
    <source>
        <dbReference type="EMBL" id="CAF4369125.1"/>
    </source>
</evidence>